<dbReference type="PANTHER" id="PTHR40124:SF1">
    <property type="entry name" value="DISAGGREGATASE RELATED REPEAT PROTEIN"/>
    <property type="match status" value="1"/>
</dbReference>
<name>A0A9P7W5M2_9AGAR</name>
<dbReference type="OrthoDB" id="10069995at2759"/>
<dbReference type="RefSeq" id="XP_043046603.1">
    <property type="nucleotide sequence ID" value="XM_043189286.1"/>
</dbReference>
<dbReference type="Gene3D" id="2.60.120.200">
    <property type="match status" value="1"/>
</dbReference>
<dbReference type="GeneID" id="66111583"/>
<keyword evidence="3" id="KW-1185">Reference proteome</keyword>
<gene>
    <name evidence="2" type="ORF">BT62DRAFT_977569</name>
</gene>
<dbReference type="InterPro" id="IPR048958">
    <property type="entry name" value="Polysacc_lyase_14"/>
</dbReference>
<evidence type="ECO:0000313" key="2">
    <source>
        <dbReference type="EMBL" id="KAG7453103.1"/>
    </source>
</evidence>
<dbReference type="EMBL" id="MU250523">
    <property type="protein sequence ID" value="KAG7453103.1"/>
    <property type="molecule type" value="Genomic_DNA"/>
</dbReference>
<comment type="caution">
    <text evidence="2">The sequence shown here is derived from an EMBL/GenBank/DDBJ whole genome shotgun (WGS) entry which is preliminary data.</text>
</comment>
<dbReference type="AlphaFoldDB" id="A0A9P7W5M2"/>
<dbReference type="Proteomes" id="UP000812287">
    <property type="component" value="Unassembled WGS sequence"/>
</dbReference>
<accession>A0A9P7W5M2</accession>
<evidence type="ECO:0000259" key="1">
    <source>
        <dbReference type="Pfam" id="PF21294"/>
    </source>
</evidence>
<protein>
    <recommendedName>
        <fullName evidence="1">Polysaccharide lyase 14 domain-containing protein</fullName>
    </recommendedName>
</protein>
<feature type="domain" description="Polysaccharide lyase 14" evidence="1">
    <location>
        <begin position="51"/>
        <end position="128"/>
    </location>
</feature>
<sequence>MADLSSFSVLSFPDNPNLRIVAGVASFSDVVVLYPAGSINPGNEVRPHGGVQNVTLNFSAFFSVDFDWVLAGKLSGLYGVSAANSFSTRLMWRKDGKGELYLTKNLCDDPQSVCTTVYGFSIGRGSFFRKTVVLNTTGLTDGCFNARSHSSAAMKTRYTTPKDQYTWFKDLAMCLNE</sequence>
<dbReference type="PANTHER" id="PTHR40124">
    <property type="match status" value="1"/>
</dbReference>
<proteinExistence type="predicted"/>
<evidence type="ECO:0000313" key="3">
    <source>
        <dbReference type="Proteomes" id="UP000812287"/>
    </source>
</evidence>
<organism evidence="2 3">
    <name type="scientific">Guyanagaster necrorhizus</name>
    <dbReference type="NCBI Taxonomy" id="856835"/>
    <lineage>
        <taxon>Eukaryota</taxon>
        <taxon>Fungi</taxon>
        <taxon>Dikarya</taxon>
        <taxon>Basidiomycota</taxon>
        <taxon>Agaricomycotina</taxon>
        <taxon>Agaricomycetes</taxon>
        <taxon>Agaricomycetidae</taxon>
        <taxon>Agaricales</taxon>
        <taxon>Marasmiineae</taxon>
        <taxon>Physalacriaceae</taxon>
        <taxon>Guyanagaster</taxon>
    </lineage>
</organism>
<dbReference type="Pfam" id="PF21294">
    <property type="entry name" value="Polysacc_lyase_14"/>
    <property type="match status" value="1"/>
</dbReference>
<reference evidence="2" key="1">
    <citation type="submission" date="2020-11" db="EMBL/GenBank/DDBJ databases">
        <title>Adaptations for nitrogen fixation in a non-lichenized fungal sporocarp promotes dispersal by wood-feeding termites.</title>
        <authorList>
            <consortium name="DOE Joint Genome Institute"/>
            <person name="Koch R.A."/>
            <person name="Yoon G."/>
            <person name="Arayal U."/>
            <person name="Lail K."/>
            <person name="Amirebrahimi M."/>
            <person name="Labutti K."/>
            <person name="Lipzen A."/>
            <person name="Riley R."/>
            <person name="Barry K."/>
            <person name="Henrissat B."/>
            <person name="Grigoriev I.V."/>
            <person name="Herr J.R."/>
            <person name="Aime M.C."/>
        </authorList>
    </citation>
    <scope>NUCLEOTIDE SEQUENCE</scope>
    <source>
        <strain evidence="2">MCA 3950</strain>
    </source>
</reference>